<dbReference type="EMBL" id="JARGDH010000004">
    <property type="protein sequence ID" value="KAL0271250.1"/>
    <property type="molecule type" value="Genomic_DNA"/>
</dbReference>
<proteinExistence type="predicted"/>
<comment type="caution">
    <text evidence="1">The sequence shown here is derived from an EMBL/GenBank/DDBJ whole genome shotgun (WGS) entry which is preliminary data.</text>
</comment>
<accession>A0AAW2HMQ2</accession>
<evidence type="ECO:0000313" key="1">
    <source>
        <dbReference type="EMBL" id="KAL0271250.1"/>
    </source>
</evidence>
<name>A0AAW2HMQ2_9NEOP</name>
<protein>
    <submittedName>
        <fullName evidence="1">Uncharacterized protein</fullName>
    </submittedName>
</protein>
<sequence>MKNPLDLPMKYTFFPLKAYHRMFRKVLLCHVATFLQAENRILLSIIHHEHVINDTDTACRIRTVGVKITTEVRPILKSRTQLTLHQLITVLDKTGWT</sequence>
<organism evidence="1">
    <name type="scientific">Menopon gallinae</name>
    <name type="common">poultry shaft louse</name>
    <dbReference type="NCBI Taxonomy" id="328185"/>
    <lineage>
        <taxon>Eukaryota</taxon>
        <taxon>Metazoa</taxon>
        <taxon>Ecdysozoa</taxon>
        <taxon>Arthropoda</taxon>
        <taxon>Hexapoda</taxon>
        <taxon>Insecta</taxon>
        <taxon>Pterygota</taxon>
        <taxon>Neoptera</taxon>
        <taxon>Paraneoptera</taxon>
        <taxon>Psocodea</taxon>
        <taxon>Troctomorpha</taxon>
        <taxon>Phthiraptera</taxon>
        <taxon>Amblycera</taxon>
        <taxon>Menoponidae</taxon>
        <taxon>Menopon</taxon>
    </lineage>
</organism>
<reference evidence="1" key="1">
    <citation type="journal article" date="2024" name="Gigascience">
        <title>Chromosome-level genome of the poultry shaft louse Menopon gallinae provides insight into the host-switching and adaptive evolution of parasitic lice.</title>
        <authorList>
            <person name="Xu Y."/>
            <person name="Ma L."/>
            <person name="Liu S."/>
            <person name="Liang Y."/>
            <person name="Liu Q."/>
            <person name="He Z."/>
            <person name="Tian L."/>
            <person name="Duan Y."/>
            <person name="Cai W."/>
            <person name="Li H."/>
            <person name="Song F."/>
        </authorList>
    </citation>
    <scope>NUCLEOTIDE SEQUENCE</scope>
    <source>
        <strain evidence="1">Cailab_2023a</strain>
    </source>
</reference>
<gene>
    <name evidence="1" type="ORF">PYX00_008400</name>
</gene>
<dbReference type="AlphaFoldDB" id="A0AAW2HMQ2"/>